<dbReference type="SUPFAM" id="SSF53850">
    <property type="entry name" value="Periplasmic binding protein-like II"/>
    <property type="match status" value="1"/>
</dbReference>
<dbReference type="InterPro" id="IPR006059">
    <property type="entry name" value="SBP"/>
</dbReference>
<dbReference type="KEGG" id="cchl:FPL14_03675"/>
<accession>A0A7G5BTW5</accession>
<dbReference type="Gene3D" id="3.40.190.10">
    <property type="entry name" value="Periplasmic binding protein-like II"/>
    <property type="match status" value="1"/>
</dbReference>
<evidence type="ECO:0000313" key="5">
    <source>
        <dbReference type="EMBL" id="QMV40399.1"/>
    </source>
</evidence>
<reference evidence="5 6" key="1">
    <citation type="submission" date="2019-07" db="EMBL/GenBank/DDBJ databases">
        <authorList>
            <person name="Kim J.K."/>
            <person name="Cheong H.-M."/>
            <person name="Choi Y."/>
            <person name="Hwang K.J."/>
            <person name="Lee S."/>
            <person name="Choi C."/>
        </authorList>
    </citation>
    <scope>NUCLEOTIDE SEQUENCE [LARGE SCALE GENOMIC DNA]</scope>
    <source>
        <strain evidence="5 6">KS 22</strain>
    </source>
</reference>
<proteinExistence type="inferred from homology"/>
<protein>
    <submittedName>
        <fullName evidence="5">Extracellular solute-binding protein</fullName>
    </submittedName>
</protein>
<comment type="similarity">
    <text evidence="1">Belongs to the bacterial solute-binding protein 1 family.</text>
</comment>
<dbReference type="PANTHER" id="PTHR30061">
    <property type="entry name" value="MALTOSE-BINDING PERIPLASMIC PROTEIN"/>
    <property type="match status" value="1"/>
</dbReference>
<dbReference type="EMBL" id="CP041969">
    <property type="protein sequence ID" value="QMV40399.1"/>
    <property type="molecule type" value="Genomic_DNA"/>
</dbReference>
<keyword evidence="2" id="KW-0813">Transport</keyword>
<evidence type="ECO:0000256" key="3">
    <source>
        <dbReference type="ARBA" id="ARBA00022729"/>
    </source>
</evidence>
<keyword evidence="6" id="KW-1185">Reference proteome</keyword>
<dbReference type="PANTHER" id="PTHR30061:SF50">
    <property type="entry name" value="MALTOSE_MALTODEXTRIN-BINDING PERIPLASMIC PROTEIN"/>
    <property type="match status" value="1"/>
</dbReference>
<dbReference type="Proteomes" id="UP000515679">
    <property type="component" value="Chromosome"/>
</dbReference>
<evidence type="ECO:0000256" key="2">
    <source>
        <dbReference type="ARBA" id="ARBA00022448"/>
    </source>
</evidence>
<dbReference type="Pfam" id="PF13416">
    <property type="entry name" value="SBP_bac_8"/>
    <property type="match status" value="1"/>
</dbReference>
<gene>
    <name evidence="5" type="ORF">FPL14_03675</name>
</gene>
<organism evidence="5 6">
    <name type="scientific">Cohnella cholangitidis</name>
    <dbReference type="NCBI Taxonomy" id="2598458"/>
    <lineage>
        <taxon>Bacteria</taxon>
        <taxon>Bacillati</taxon>
        <taxon>Bacillota</taxon>
        <taxon>Bacilli</taxon>
        <taxon>Bacillales</taxon>
        <taxon>Paenibacillaceae</taxon>
        <taxon>Cohnella</taxon>
    </lineage>
</organism>
<feature type="transmembrane region" description="Helical" evidence="4">
    <location>
        <begin position="12"/>
        <end position="30"/>
    </location>
</feature>
<dbReference type="AlphaFoldDB" id="A0A7G5BTW5"/>
<name>A0A7G5BTW5_9BACL</name>
<keyword evidence="3" id="KW-0732">Signal</keyword>
<evidence type="ECO:0000256" key="4">
    <source>
        <dbReference type="SAM" id="Phobius"/>
    </source>
</evidence>
<dbReference type="GO" id="GO:0055052">
    <property type="term" value="C:ATP-binding cassette (ABC) transporter complex, substrate-binding subunit-containing"/>
    <property type="evidence" value="ECO:0007669"/>
    <property type="project" value="TreeGrafter"/>
</dbReference>
<dbReference type="GO" id="GO:0015768">
    <property type="term" value="P:maltose transport"/>
    <property type="evidence" value="ECO:0007669"/>
    <property type="project" value="TreeGrafter"/>
</dbReference>
<keyword evidence="4" id="KW-0812">Transmembrane</keyword>
<keyword evidence="4" id="KW-0472">Membrane</keyword>
<dbReference type="GO" id="GO:0042956">
    <property type="term" value="P:maltodextrin transmembrane transport"/>
    <property type="evidence" value="ECO:0007669"/>
    <property type="project" value="TreeGrafter"/>
</dbReference>
<dbReference type="GO" id="GO:1901982">
    <property type="term" value="F:maltose binding"/>
    <property type="evidence" value="ECO:0007669"/>
    <property type="project" value="TreeGrafter"/>
</dbReference>
<evidence type="ECO:0000313" key="6">
    <source>
        <dbReference type="Proteomes" id="UP000515679"/>
    </source>
</evidence>
<sequence length="436" mass="49102">MEKVKAVARSKSALVFLLLCMMILILSPWADAPSPMNSVAIVPEEMEAAASAEPVMTQEIAELTVEVAMGEQEYQDLVAQNEEFMRDHPDILIELQRINPKQAYSTYKTSSQLEQAADIMLISNEWVIEFASSGYLLPADAAFAGKALAEQFDALAAPLKWNGYLWGVPRDMDPFVLVWNQDMLHEWLGEDIALPLTIEQWTALTEKSALLEGLFSWLAIDREDPLALMAWLENVASQRSDGIWDEDSEPWNGTLFEQALSLLDQNRASLQLIGSTVEAARALKEGTVLAAVIPYSEAAALVDQPRSAPQPKLVVDHYSWKLPFVWPRGNSYVISSNTKAEEAAYTWISEMTRDQTQLRIIEQEGKLPVYRSLYDSDRKLSNLIPGRSGQSFPNQPPLYTGPETSVRLEQMRDLWTRFALGNLTLDEWKEEWSSKE</sequence>
<keyword evidence="4" id="KW-1133">Transmembrane helix</keyword>
<evidence type="ECO:0000256" key="1">
    <source>
        <dbReference type="ARBA" id="ARBA00008520"/>
    </source>
</evidence>